<name>A0A2P2QUX6_RHIMU</name>
<sequence length="78" mass="8400">MPQSARCLRLSSQLGSQRQQSSVGLPVPQEKYPSFLLSVLLRMAISTMATASSGFSTACSFTWSTSSELAAIDELLEL</sequence>
<dbReference type="AlphaFoldDB" id="A0A2P2QUX6"/>
<proteinExistence type="predicted"/>
<accession>A0A2P2QUX6</accession>
<dbReference type="EMBL" id="GGEC01090336">
    <property type="protein sequence ID" value="MBX70820.1"/>
    <property type="molecule type" value="Transcribed_RNA"/>
</dbReference>
<evidence type="ECO:0000256" key="1">
    <source>
        <dbReference type="SAM" id="MobiDB-lite"/>
    </source>
</evidence>
<evidence type="ECO:0000313" key="2">
    <source>
        <dbReference type="EMBL" id="MBX70820.1"/>
    </source>
</evidence>
<reference evidence="2" key="1">
    <citation type="submission" date="2018-02" db="EMBL/GenBank/DDBJ databases">
        <title>Rhizophora mucronata_Transcriptome.</title>
        <authorList>
            <person name="Meera S.P."/>
            <person name="Sreeshan A."/>
            <person name="Augustine A."/>
        </authorList>
    </citation>
    <scope>NUCLEOTIDE SEQUENCE</scope>
    <source>
        <tissue evidence="2">Leaf</tissue>
    </source>
</reference>
<organism evidence="2">
    <name type="scientific">Rhizophora mucronata</name>
    <name type="common">Asiatic mangrove</name>
    <dbReference type="NCBI Taxonomy" id="61149"/>
    <lineage>
        <taxon>Eukaryota</taxon>
        <taxon>Viridiplantae</taxon>
        <taxon>Streptophyta</taxon>
        <taxon>Embryophyta</taxon>
        <taxon>Tracheophyta</taxon>
        <taxon>Spermatophyta</taxon>
        <taxon>Magnoliopsida</taxon>
        <taxon>eudicotyledons</taxon>
        <taxon>Gunneridae</taxon>
        <taxon>Pentapetalae</taxon>
        <taxon>rosids</taxon>
        <taxon>fabids</taxon>
        <taxon>Malpighiales</taxon>
        <taxon>Rhizophoraceae</taxon>
        <taxon>Rhizophora</taxon>
    </lineage>
</organism>
<feature type="compositionally biased region" description="Low complexity" evidence="1">
    <location>
        <begin position="8"/>
        <end position="25"/>
    </location>
</feature>
<protein>
    <submittedName>
        <fullName evidence="2">Uncharacterized protein</fullName>
    </submittedName>
</protein>
<feature type="region of interest" description="Disordered" evidence="1">
    <location>
        <begin position="1"/>
        <end position="25"/>
    </location>
</feature>